<evidence type="ECO:0000259" key="6">
    <source>
        <dbReference type="PROSITE" id="PS50110"/>
    </source>
</evidence>
<dbReference type="Gene3D" id="1.10.10.10">
    <property type="entry name" value="Winged helix-like DNA-binding domain superfamily/Winged helix DNA-binding domain"/>
    <property type="match status" value="1"/>
</dbReference>
<dbReference type="InterPro" id="IPR000792">
    <property type="entry name" value="Tscrpt_reg_LuxR_C"/>
</dbReference>
<comment type="caution">
    <text evidence="4">Lacks conserved residue(s) required for the propagation of feature annotation.</text>
</comment>
<gene>
    <name evidence="7" type="ORF">ACH3VR_08170</name>
</gene>
<keyword evidence="2" id="KW-0238">DNA-binding</keyword>
<reference evidence="7 8" key="1">
    <citation type="submission" date="2024-09" db="EMBL/GenBank/DDBJ databases">
        <authorList>
            <person name="Pan X."/>
        </authorList>
    </citation>
    <scope>NUCLEOTIDE SEQUENCE [LARGE SCALE GENOMIC DNA]</scope>
    <source>
        <strain evidence="7 8">B2969</strain>
    </source>
</reference>
<dbReference type="InterPro" id="IPR011006">
    <property type="entry name" value="CheY-like_superfamily"/>
</dbReference>
<evidence type="ECO:0000256" key="2">
    <source>
        <dbReference type="ARBA" id="ARBA00023125"/>
    </source>
</evidence>
<comment type="caution">
    <text evidence="7">The sequence shown here is derived from an EMBL/GenBank/DDBJ whole genome shotgun (WGS) entry which is preliminary data.</text>
</comment>
<dbReference type="PANTHER" id="PTHR44688">
    <property type="entry name" value="DNA-BINDING TRANSCRIPTIONAL ACTIVATOR DEVR_DOSR"/>
    <property type="match status" value="1"/>
</dbReference>
<protein>
    <submittedName>
        <fullName evidence="7">Response regulator transcription factor</fullName>
    </submittedName>
</protein>
<dbReference type="RefSeq" id="WP_396640256.1">
    <property type="nucleotide sequence ID" value="NZ_JBIQWL010000002.1"/>
</dbReference>
<dbReference type="CDD" id="cd06170">
    <property type="entry name" value="LuxR_C_like"/>
    <property type="match status" value="1"/>
</dbReference>
<dbReference type="PRINTS" id="PR00038">
    <property type="entry name" value="HTHLUXR"/>
</dbReference>
<organism evidence="7 8">
    <name type="scientific">Microbacterium alkaliflavum</name>
    <dbReference type="NCBI Taxonomy" id="3248839"/>
    <lineage>
        <taxon>Bacteria</taxon>
        <taxon>Bacillati</taxon>
        <taxon>Actinomycetota</taxon>
        <taxon>Actinomycetes</taxon>
        <taxon>Micrococcales</taxon>
        <taxon>Microbacteriaceae</taxon>
        <taxon>Microbacterium</taxon>
    </lineage>
</organism>
<dbReference type="SMART" id="SM00448">
    <property type="entry name" value="REC"/>
    <property type="match status" value="1"/>
</dbReference>
<dbReference type="SUPFAM" id="SSF52172">
    <property type="entry name" value="CheY-like"/>
    <property type="match status" value="1"/>
</dbReference>
<dbReference type="PROSITE" id="PS50110">
    <property type="entry name" value="RESPONSE_REGULATORY"/>
    <property type="match status" value="1"/>
</dbReference>
<evidence type="ECO:0000313" key="7">
    <source>
        <dbReference type="EMBL" id="MFH8250324.1"/>
    </source>
</evidence>
<evidence type="ECO:0000256" key="3">
    <source>
        <dbReference type="ARBA" id="ARBA00023163"/>
    </source>
</evidence>
<name>A0ABW7Q643_9MICO</name>
<dbReference type="SUPFAM" id="SSF46894">
    <property type="entry name" value="C-terminal effector domain of the bipartite response regulators"/>
    <property type="match status" value="1"/>
</dbReference>
<evidence type="ECO:0000313" key="8">
    <source>
        <dbReference type="Proteomes" id="UP001610861"/>
    </source>
</evidence>
<evidence type="ECO:0000256" key="4">
    <source>
        <dbReference type="PROSITE-ProRule" id="PRU00169"/>
    </source>
</evidence>
<dbReference type="InterPro" id="IPR001789">
    <property type="entry name" value="Sig_transdc_resp-reg_receiver"/>
</dbReference>
<sequence length="201" mass="21467">MDIDGDGTYALVVAGDHVRADYARLLARLGLRADSYSRAMDAETGLGAHPPAVAILEVEDGGCALLRQLRDRFGPDVPVVLVSADRTTPADVVAGLLVGADDYAAESMDADEFVARVRRLIDRTRRNGNATVDLRRLSMLTERERQVLTLIAEGRSQKQVATVLGISVKTVGAHVQNLLSKLGVHSRVEAVALAVRANGSS</sequence>
<accession>A0ABW7Q643</accession>
<evidence type="ECO:0000259" key="5">
    <source>
        <dbReference type="PROSITE" id="PS50043"/>
    </source>
</evidence>
<evidence type="ECO:0000256" key="1">
    <source>
        <dbReference type="ARBA" id="ARBA00023015"/>
    </source>
</evidence>
<keyword evidence="3" id="KW-0804">Transcription</keyword>
<dbReference type="Pfam" id="PF00196">
    <property type="entry name" value="GerE"/>
    <property type="match status" value="1"/>
</dbReference>
<proteinExistence type="predicted"/>
<dbReference type="SMART" id="SM00421">
    <property type="entry name" value="HTH_LUXR"/>
    <property type="match status" value="1"/>
</dbReference>
<dbReference type="Proteomes" id="UP001610861">
    <property type="component" value="Unassembled WGS sequence"/>
</dbReference>
<dbReference type="InterPro" id="IPR036388">
    <property type="entry name" value="WH-like_DNA-bd_sf"/>
</dbReference>
<feature type="domain" description="HTH luxR-type" evidence="5">
    <location>
        <begin position="133"/>
        <end position="198"/>
    </location>
</feature>
<keyword evidence="8" id="KW-1185">Reference proteome</keyword>
<dbReference type="Gene3D" id="3.40.50.2300">
    <property type="match status" value="1"/>
</dbReference>
<dbReference type="EMBL" id="JBIQWL010000002">
    <property type="protein sequence ID" value="MFH8250324.1"/>
    <property type="molecule type" value="Genomic_DNA"/>
</dbReference>
<keyword evidence="1" id="KW-0805">Transcription regulation</keyword>
<dbReference type="PANTHER" id="PTHR44688:SF16">
    <property type="entry name" value="DNA-BINDING TRANSCRIPTIONAL ACTIVATOR DEVR_DOSR"/>
    <property type="match status" value="1"/>
</dbReference>
<dbReference type="PROSITE" id="PS50043">
    <property type="entry name" value="HTH_LUXR_2"/>
    <property type="match status" value="1"/>
</dbReference>
<feature type="domain" description="Response regulatory" evidence="6">
    <location>
        <begin position="8"/>
        <end position="121"/>
    </location>
</feature>
<dbReference type="InterPro" id="IPR016032">
    <property type="entry name" value="Sig_transdc_resp-reg_C-effctor"/>
</dbReference>